<name>A0A9W6UE97_9STRA</name>
<dbReference type="Proteomes" id="UP001165083">
    <property type="component" value="Unassembled WGS sequence"/>
</dbReference>
<gene>
    <name evidence="1" type="ORF">Plil01_001307400</name>
</gene>
<dbReference type="EMBL" id="BSXW01000851">
    <property type="protein sequence ID" value="GMF30610.1"/>
    <property type="molecule type" value="Genomic_DNA"/>
</dbReference>
<protein>
    <submittedName>
        <fullName evidence="1">Unnamed protein product</fullName>
    </submittedName>
</protein>
<proteinExistence type="predicted"/>
<evidence type="ECO:0000313" key="2">
    <source>
        <dbReference type="Proteomes" id="UP001165083"/>
    </source>
</evidence>
<dbReference type="OrthoDB" id="122697at2759"/>
<dbReference type="AlphaFoldDB" id="A0A9W6UE97"/>
<keyword evidence="2" id="KW-1185">Reference proteome</keyword>
<organism evidence="1 2">
    <name type="scientific">Phytophthora lilii</name>
    <dbReference type="NCBI Taxonomy" id="2077276"/>
    <lineage>
        <taxon>Eukaryota</taxon>
        <taxon>Sar</taxon>
        <taxon>Stramenopiles</taxon>
        <taxon>Oomycota</taxon>
        <taxon>Peronosporomycetes</taxon>
        <taxon>Peronosporales</taxon>
        <taxon>Peronosporaceae</taxon>
        <taxon>Phytophthora</taxon>
    </lineage>
</organism>
<evidence type="ECO:0000313" key="1">
    <source>
        <dbReference type="EMBL" id="GMF30610.1"/>
    </source>
</evidence>
<sequence length="347" mass="37911">MSQLIKPSTSDHDLIELADRLNVHLDDIFKPSEITKPLPKKGTYLILLRQPDLDVGHWQAVHDGNFFDSMGEAAPTKYGIGKYNPKQFQGTYVSSYIANMYRELTISSDVPAPNLTKAFKTGKLSLTTDQLKGSGSVIHLHPASYEKAIKARKARRGVRLDITRHEVKKGYKRAQGGSVWSKIWGGIKSAVKFAKNSGLLTQAAYAAVPAIATALGAPQAAIPARAAIRSMTGIIVYDSDSDVDKEGGRVSVADVKKAAKSAVGYAKRKEVLADVVDAGERYLLSKATKPEHEHLVKSLRGEVRRRYGVGVAKKGRKFAKGSQEAKDHMAKLRAMRKKNKSGGSFRL</sequence>
<reference evidence="1" key="1">
    <citation type="submission" date="2023-04" db="EMBL/GenBank/DDBJ databases">
        <title>Phytophthora lilii NBRC 32176.</title>
        <authorList>
            <person name="Ichikawa N."/>
            <person name="Sato H."/>
            <person name="Tonouchi N."/>
        </authorList>
    </citation>
    <scope>NUCLEOTIDE SEQUENCE</scope>
    <source>
        <strain evidence="1">NBRC 32176</strain>
    </source>
</reference>
<accession>A0A9W6UE97</accession>
<comment type="caution">
    <text evidence="1">The sequence shown here is derived from an EMBL/GenBank/DDBJ whole genome shotgun (WGS) entry which is preliminary data.</text>
</comment>